<proteinExistence type="predicted"/>
<reference evidence="1" key="1">
    <citation type="submission" date="2023-03" db="EMBL/GenBank/DDBJ databases">
        <title>Massive genome expansion in bonnet fungi (Mycena s.s.) driven by repeated elements and novel gene families across ecological guilds.</title>
        <authorList>
            <consortium name="Lawrence Berkeley National Laboratory"/>
            <person name="Harder C.B."/>
            <person name="Miyauchi S."/>
            <person name="Viragh M."/>
            <person name="Kuo A."/>
            <person name="Thoen E."/>
            <person name="Andreopoulos B."/>
            <person name="Lu D."/>
            <person name="Skrede I."/>
            <person name="Drula E."/>
            <person name="Henrissat B."/>
            <person name="Morin E."/>
            <person name="Kohler A."/>
            <person name="Barry K."/>
            <person name="LaButti K."/>
            <person name="Morin E."/>
            <person name="Salamov A."/>
            <person name="Lipzen A."/>
            <person name="Mereny Z."/>
            <person name="Hegedus B."/>
            <person name="Baldrian P."/>
            <person name="Stursova M."/>
            <person name="Weitz H."/>
            <person name="Taylor A."/>
            <person name="Grigoriev I.V."/>
            <person name="Nagy L.G."/>
            <person name="Martin F."/>
            <person name="Kauserud H."/>
        </authorList>
    </citation>
    <scope>NUCLEOTIDE SEQUENCE</scope>
    <source>
        <strain evidence="1">CBHHK200</strain>
    </source>
</reference>
<keyword evidence="2" id="KW-1185">Reference proteome</keyword>
<name>A0AAD6X133_9AGAR</name>
<organism evidence="1 2">
    <name type="scientific">Mycena alexandri</name>
    <dbReference type="NCBI Taxonomy" id="1745969"/>
    <lineage>
        <taxon>Eukaryota</taxon>
        <taxon>Fungi</taxon>
        <taxon>Dikarya</taxon>
        <taxon>Basidiomycota</taxon>
        <taxon>Agaricomycotina</taxon>
        <taxon>Agaricomycetes</taxon>
        <taxon>Agaricomycetidae</taxon>
        <taxon>Agaricales</taxon>
        <taxon>Marasmiineae</taxon>
        <taxon>Mycenaceae</taxon>
        <taxon>Mycena</taxon>
    </lineage>
</organism>
<dbReference type="AlphaFoldDB" id="A0AAD6X133"/>
<accession>A0AAD6X133</accession>
<dbReference type="EMBL" id="JARJCM010000113">
    <property type="protein sequence ID" value="KAJ7028359.1"/>
    <property type="molecule type" value="Genomic_DNA"/>
</dbReference>
<sequence>MSHHQEDTECLGKELEILNKGKLDESSFDWPMIDYKQVSTNTCTEVFQLLGMQPQRASASKTTPAELETPHRVRLARKIDYVLSERVSLAKKRTVDAQDLEDLIKIELPTIFQFLKAARRTTDEHFVFPNPESMVLKSLNAVRAALNAIEDMVIVNSDLDATDADTETGDPDETRVAY</sequence>
<dbReference type="Proteomes" id="UP001218188">
    <property type="component" value="Unassembled WGS sequence"/>
</dbReference>
<evidence type="ECO:0000313" key="1">
    <source>
        <dbReference type="EMBL" id="KAJ7028359.1"/>
    </source>
</evidence>
<evidence type="ECO:0000313" key="2">
    <source>
        <dbReference type="Proteomes" id="UP001218188"/>
    </source>
</evidence>
<protein>
    <submittedName>
        <fullName evidence="1">Uncharacterized protein</fullName>
    </submittedName>
</protein>
<gene>
    <name evidence="1" type="ORF">C8F04DRAFT_1119771</name>
</gene>
<comment type="caution">
    <text evidence="1">The sequence shown here is derived from an EMBL/GenBank/DDBJ whole genome shotgun (WGS) entry which is preliminary data.</text>
</comment>